<dbReference type="GO" id="GO:0016757">
    <property type="term" value="F:glycosyltransferase activity"/>
    <property type="evidence" value="ECO:0007669"/>
    <property type="project" value="UniProtKB-KW"/>
</dbReference>
<dbReference type="RefSeq" id="WP_125754618.1">
    <property type="nucleotide sequence ID" value="NZ_JBHTOK010000020.1"/>
</dbReference>
<keyword evidence="2" id="KW-0808">Transferase</keyword>
<dbReference type="Proteomes" id="UP001597212">
    <property type="component" value="Unassembled WGS sequence"/>
</dbReference>
<protein>
    <submittedName>
        <fullName evidence="2">Glycosyltransferase</fullName>
        <ecNumber evidence="2">2.4.-.-</ecNumber>
    </submittedName>
</protein>
<gene>
    <name evidence="2" type="ORF">ACFQ5K_04985</name>
</gene>
<comment type="caution">
    <text evidence="2">The sequence shown here is derived from an EMBL/GenBank/DDBJ whole genome shotgun (WGS) entry which is preliminary data.</text>
</comment>
<feature type="domain" description="Glycosyl transferase family 1" evidence="1">
    <location>
        <begin position="319"/>
        <end position="469"/>
    </location>
</feature>
<sequence length="502" mass="55338">MNYFISENIFAYNSGTEHAQARRVRLLSRSTATDAVYVTRNYNRFLARDRKTVGLKSAQVLNMYDYFQGTTSVPRVEQKLRLLKQIPLAAYKIAGHGPNYSTLEENGLTLARIDVMPGTVGLIGSITYQDRFGNLTARENFDWRGFKSSVDYFHPDGQLARTMYLNLAGRPVLEMVCMNRGGQVAPTMWQLLGDHGHHYRFSTEDELFTFFLDELVKQDPQARLFSERRSLDAAVGAAAAAQKWAIFHDAHEVAGQLLAAYRPVLVEHPEQFTGVLVSTKAQQAALNQQFPRVRTAVVPDTVIFPDEATPPVARVPHWLVMVGRLAPEKGPDAALRIFTRVLAAVPDATLELRGYPISANYLNQLKTQAEHLGLAEAVTFSPYVTGPELAQSYRQAQVLIAPSQHEGFGIQLVEALSAGTPVIADDVDFGPREIVVPGVNGDLVQPGDESAAAAKVIKLLTDARLWHALHQGALDAAKQYFAAPVARQWQAFLAGPAGHSTH</sequence>
<dbReference type="InterPro" id="IPR001296">
    <property type="entry name" value="Glyco_trans_1"/>
</dbReference>
<organism evidence="2 3">
    <name type="scientific">Lacticaseibacillus hegangensis</name>
    <dbReference type="NCBI Taxonomy" id="2486010"/>
    <lineage>
        <taxon>Bacteria</taxon>
        <taxon>Bacillati</taxon>
        <taxon>Bacillota</taxon>
        <taxon>Bacilli</taxon>
        <taxon>Lactobacillales</taxon>
        <taxon>Lactobacillaceae</taxon>
        <taxon>Lacticaseibacillus</taxon>
    </lineage>
</organism>
<name>A0ABW4CWP1_9LACO</name>
<proteinExistence type="predicted"/>
<keyword evidence="3" id="KW-1185">Reference proteome</keyword>
<evidence type="ECO:0000259" key="1">
    <source>
        <dbReference type="Pfam" id="PF00534"/>
    </source>
</evidence>
<evidence type="ECO:0000313" key="2">
    <source>
        <dbReference type="EMBL" id="MFD1440748.1"/>
    </source>
</evidence>
<keyword evidence="2" id="KW-0328">Glycosyltransferase</keyword>
<dbReference type="Gene3D" id="3.40.50.2000">
    <property type="entry name" value="Glycogen Phosphorylase B"/>
    <property type="match status" value="3"/>
</dbReference>
<reference evidence="3" key="1">
    <citation type="journal article" date="2019" name="Int. J. Syst. Evol. Microbiol.">
        <title>The Global Catalogue of Microorganisms (GCM) 10K type strain sequencing project: providing services to taxonomists for standard genome sequencing and annotation.</title>
        <authorList>
            <consortium name="The Broad Institute Genomics Platform"/>
            <consortium name="The Broad Institute Genome Sequencing Center for Infectious Disease"/>
            <person name="Wu L."/>
            <person name="Ma J."/>
        </authorList>
    </citation>
    <scope>NUCLEOTIDE SEQUENCE [LARGE SCALE GENOMIC DNA]</scope>
    <source>
        <strain evidence="3">CCM 8912</strain>
    </source>
</reference>
<dbReference type="PANTHER" id="PTHR12526">
    <property type="entry name" value="GLYCOSYLTRANSFERASE"/>
    <property type="match status" value="1"/>
</dbReference>
<dbReference type="SUPFAM" id="SSF53756">
    <property type="entry name" value="UDP-Glycosyltransferase/glycogen phosphorylase"/>
    <property type="match status" value="1"/>
</dbReference>
<dbReference type="EC" id="2.4.-.-" evidence="2"/>
<dbReference type="Pfam" id="PF00534">
    <property type="entry name" value="Glycos_transf_1"/>
    <property type="match status" value="1"/>
</dbReference>
<dbReference type="EMBL" id="JBHTOK010000020">
    <property type="protein sequence ID" value="MFD1440748.1"/>
    <property type="molecule type" value="Genomic_DNA"/>
</dbReference>
<accession>A0ABW4CWP1</accession>
<evidence type="ECO:0000313" key="3">
    <source>
        <dbReference type="Proteomes" id="UP001597212"/>
    </source>
</evidence>